<organism evidence="1 2">
    <name type="scientific">Ectopseudomonas toyotomiensis</name>
    <dbReference type="NCBI Taxonomy" id="554344"/>
    <lineage>
        <taxon>Bacteria</taxon>
        <taxon>Pseudomonadati</taxon>
        <taxon>Pseudomonadota</taxon>
        <taxon>Gammaproteobacteria</taxon>
        <taxon>Pseudomonadales</taxon>
        <taxon>Pseudomonadaceae</taxon>
        <taxon>Ectopseudomonas</taxon>
    </lineage>
</organism>
<accession>A0A1I5UEJ4</accession>
<sequence length="191" mass="21505">MQKLPNTELLAKRTIELLGGPEEARRKIDCEFNDMKNRWEQDTVSIGRILRAHLYVEHYLTEYLKNANPRLADLNKVRISFSQKMDLLDPNDHLISDIVTGIRHLNKIRNRLAHNLSADVTTEDSKKFLSIAAFKALQNASSNPDISNADPMQVLEEFAQYAASTLNHQVSSFGSAFTQALNEASSNAPPN</sequence>
<evidence type="ECO:0000313" key="2">
    <source>
        <dbReference type="Proteomes" id="UP000182025"/>
    </source>
</evidence>
<proteinExistence type="predicted"/>
<reference evidence="2" key="1">
    <citation type="submission" date="2016-10" db="EMBL/GenBank/DDBJ databases">
        <authorList>
            <person name="Varghese N."/>
            <person name="Submissions S."/>
        </authorList>
    </citation>
    <scope>NUCLEOTIDE SEQUENCE [LARGE SCALE GENOMIC DNA]</scope>
    <source>
        <strain evidence="2">JCM 15604</strain>
    </source>
</reference>
<dbReference type="EMBL" id="FOXK01000006">
    <property type="protein sequence ID" value="SFP93437.1"/>
    <property type="molecule type" value="Genomic_DNA"/>
</dbReference>
<name>A0A1I5UEJ4_9GAMM</name>
<dbReference type="RefSeq" id="WP_072425608.1">
    <property type="nucleotide sequence ID" value="NZ_FOXK01000006.1"/>
</dbReference>
<protein>
    <submittedName>
        <fullName evidence="1">Uncharacterized protein</fullName>
    </submittedName>
</protein>
<keyword evidence="2" id="KW-1185">Reference proteome</keyword>
<dbReference type="AlphaFoldDB" id="A0A1I5UEJ4"/>
<gene>
    <name evidence="1" type="ORF">SAMN05216177_106164</name>
</gene>
<evidence type="ECO:0000313" key="1">
    <source>
        <dbReference type="EMBL" id="SFP93437.1"/>
    </source>
</evidence>
<dbReference type="Proteomes" id="UP000182025">
    <property type="component" value="Unassembled WGS sequence"/>
</dbReference>
<dbReference type="OrthoDB" id="8479922at2"/>